<accession>A0A7Y0XD32</accession>
<name>A0A7Y0XD32_VIBPH</name>
<evidence type="ECO:0000256" key="6">
    <source>
        <dbReference type="SAM" id="Phobius"/>
    </source>
</evidence>
<proteinExistence type="inferred from homology"/>
<evidence type="ECO:0000256" key="3">
    <source>
        <dbReference type="ARBA" id="ARBA00022692"/>
    </source>
</evidence>
<organism evidence="7 8">
    <name type="scientific">Vibrio parahaemolyticus</name>
    <dbReference type="NCBI Taxonomy" id="670"/>
    <lineage>
        <taxon>Bacteria</taxon>
        <taxon>Pseudomonadati</taxon>
        <taxon>Pseudomonadota</taxon>
        <taxon>Gammaproteobacteria</taxon>
        <taxon>Vibrionales</taxon>
        <taxon>Vibrionaceae</taxon>
        <taxon>Vibrio</taxon>
    </lineage>
</organism>
<comment type="subcellular location">
    <subcellularLocation>
        <location evidence="1">Membrane</location>
        <topology evidence="1">Multi-pass membrane protein</topology>
    </subcellularLocation>
</comment>
<evidence type="ECO:0000256" key="2">
    <source>
        <dbReference type="ARBA" id="ARBA00008974"/>
    </source>
</evidence>
<evidence type="ECO:0000256" key="4">
    <source>
        <dbReference type="ARBA" id="ARBA00022989"/>
    </source>
</evidence>
<keyword evidence="4 6" id="KW-1133">Transmembrane helix</keyword>
<dbReference type="InterPro" id="IPR001248">
    <property type="entry name" value="Pur-cyt_permease"/>
</dbReference>
<dbReference type="AlphaFoldDB" id="A0A7Y0XD32"/>
<feature type="transmembrane region" description="Helical" evidence="6">
    <location>
        <begin position="7"/>
        <end position="29"/>
    </location>
</feature>
<keyword evidence="5 6" id="KW-0472">Membrane</keyword>
<dbReference type="PANTHER" id="PTHR30569:SF0">
    <property type="entry name" value="CYTOSINE PERMEASE"/>
    <property type="match status" value="1"/>
</dbReference>
<reference evidence="7 8" key="1">
    <citation type="submission" date="2020-04" db="EMBL/GenBank/DDBJ databases">
        <title>Whole-genome sequencing of Vibrio spp. from China reveals different genetic environments of blaCTX-M-14 among diverse lineages.</title>
        <authorList>
            <person name="Zheng Z."/>
            <person name="Ye L."/>
            <person name="Chen S."/>
        </authorList>
    </citation>
    <scope>NUCLEOTIDE SEQUENCE [LARGE SCALE GENOMIC DNA]</scope>
    <source>
        <strain evidence="7 8">Vb0551</strain>
    </source>
</reference>
<evidence type="ECO:0000256" key="5">
    <source>
        <dbReference type="ARBA" id="ARBA00023136"/>
    </source>
</evidence>
<comment type="similarity">
    <text evidence="2">Belongs to the purine-cytosine permease (2.A.39) family.</text>
</comment>
<keyword evidence="3 6" id="KW-0812">Transmembrane</keyword>
<gene>
    <name evidence="7" type="primary">codB</name>
    <name evidence="7" type="ORF">HKB16_16670</name>
</gene>
<dbReference type="PANTHER" id="PTHR30569">
    <property type="entry name" value="CYTOSINE TRANSPORTER CODB"/>
    <property type="match status" value="1"/>
</dbReference>
<feature type="non-terminal residue" evidence="7">
    <location>
        <position position="1"/>
    </location>
</feature>
<feature type="non-terminal residue" evidence="7">
    <location>
        <position position="78"/>
    </location>
</feature>
<dbReference type="Gene3D" id="1.10.4160.10">
    <property type="entry name" value="Hydantoin permease"/>
    <property type="match status" value="1"/>
</dbReference>
<dbReference type="GO" id="GO:0015209">
    <property type="term" value="F:cytosine transmembrane transporter activity"/>
    <property type="evidence" value="ECO:0007669"/>
    <property type="project" value="InterPro"/>
</dbReference>
<dbReference type="GO" id="GO:0005886">
    <property type="term" value="C:plasma membrane"/>
    <property type="evidence" value="ECO:0007669"/>
    <property type="project" value="TreeGrafter"/>
</dbReference>
<comment type="caution">
    <text evidence="7">The sequence shown here is derived from an EMBL/GenBank/DDBJ whole genome shotgun (WGS) entry which is preliminary data.</text>
</comment>
<dbReference type="Proteomes" id="UP000518904">
    <property type="component" value="Unassembled WGS sequence"/>
</dbReference>
<evidence type="ECO:0000256" key="1">
    <source>
        <dbReference type="ARBA" id="ARBA00004141"/>
    </source>
</evidence>
<feature type="transmembrane region" description="Helical" evidence="6">
    <location>
        <begin position="49"/>
        <end position="71"/>
    </location>
</feature>
<dbReference type="Pfam" id="PF02133">
    <property type="entry name" value="Transp_cyt_pur"/>
    <property type="match status" value="1"/>
</dbReference>
<dbReference type="InterPro" id="IPR030191">
    <property type="entry name" value="CodB"/>
</dbReference>
<protein>
    <submittedName>
        <fullName evidence="7">Cytosine permease</fullName>
    </submittedName>
</protein>
<evidence type="ECO:0000313" key="8">
    <source>
        <dbReference type="Proteomes" id="UP000518904"/>
    </source>
</evidence>
<dbReference type="EMBL" id="JABCLB010001817">
    <property type="protein sequence ID" value="NMU84505.1"/>
    <property type="molecule type" value="Genomic_DNA"/>
</dbReference>
<evidence type="ECO:0000313" key="7">
    <source>
        <dbReference type="EMBL" id="NMU84505.1"/>
    </source>
</evidence>
<sequence length="78" mass="7965">FGISALMVLSAIAVPAIALLGGYSVIEAVKSVGGIGELQQVQPSEPLDFSIALAMVVGSFVSAGTLTADFVRFGKKPR</sequence>